<keyword evidence="6" id="KW-0520">NAD</keyword>
<evidence type="ECO:0000313" key="16">
    <source>
        <dbReference type="Proteomes" id="UP000563601"/>
    </source>
</evidence>
<dbReference type="GO" id="GO:0008692">
    <property type="term" value="F:3-hydroxybutyryl-CoA epimerase activity"/>
    <property type="evidence" value="ECO:0007669"/>
    <property type="project" value="UniProtKB-EC"/>
</dbReference>
<evidence type="ECO:0000256" key="3">
    <source>
        <dbReference type="ARBA" id="ARBA00022832"/>
    </source>
</evidence>
<dbReference type="Pfam" id="PF02737">
    <property type="entry name" value="3HCDH_N"/>
    <property type="match status" value="1"/>
</dbReference>
<evidence type="ECO:0000256" key="6">
    <source>
        <dbReference type="ARBA" id="ARBA00023027"/>
    </source>
</evidence>
<dbReference type="CDD" id="cd06558">
    <property type="entry name" value="crotonase-like"/>
    <property type="match status" value="1"/>
</dbReference>
<dbReference type="InterPro" id="IPR008927">
    <property type="entry name" value="6-PGluconate_DH-like_C_sf"/>
</dbReference>
<dbReference type="FunFam" id="3.40.50.720:FF:000009">
    <property type="entry name" value="Fatty oxidation complex, alpha subunit"/>
    <property type="match status" value="1"/>
</dbReference>
<dbReference type="InterPro" id="IPR036291">
    <property type="entry name" value="NAD(P)-bd_dom_sf"/>
</dbReference>
<dbReference type="Pfam" id="PF00378">
    <property type="entry name" value="ECH_1"/>
    <property type="match status" value="1"/>
</dbReference>
<dbReference type="InterPro" id="IPR050136">
    <property type="entry name" value="FA_oxidation_alpha_subunit"/>
</dbReference>
<dbReference type="AlphaFoldDB" id="A0A6P1TF30"/>
<dbReference type="EC" id="4.2.1.17" evidence="13"/>
<gene>
    <name evidence="14" type="ORF">GTQ55_10550</name>
    <name evidence="13" type="ORF">HNQ53_000297</name>
</gene>
<feature type="domain" description="3-hydroxyacyl-CoA dehydrogenase NAD binding" evidence="12">
    <location>
        <begin position="322"/>
        <end position="499"/>
    </location>
</feature>
<proteinExistence type="inferred from homology"/>
<organism evidence="13 16">
    <name type="scientific">Microbulbifer hydrolyticus</name>
    <dbReference type="NCBI Taxonomy" id="48074"/>
    <lineage>
        <taxon>Bacteria</taxon>
        <taxon>Pseudomonadati</taxon>
        <taxon>Pseudomonadota</taxon>
        <taxon>Gammaproteobacteria</taxon>
        <taxon>Cellvibrionales</taxon>
        <taxon>Microbulbiferaceae</taxon>
        <taxon>Microbulbifer</taxon>
    </lineage>
</organism>
<reference evidence="14 15" key="1">
    <citation type="submission" date="2020-01" db="EMBL/GenBank/DDBJ databases">
        <title>The possibility of degradation of plastic by Microbulbifer hydrolyticus IRE-31.</title>
        <authorList>
            <person name="Liu L."/>
        </authorList>
    </citation>
    <scope>NUCLEOTIDE SEQUENCE [LARGE SCALE GENOMIC DNA]</scope>
    <source>
        <strain evidence="14 15">IRE-31</strain>
    </source>
</reference>
<evidence type="ECO:0000256" key="10">
    <source>
        <dbReference type="ARBA" id="ARBA00049556"/>
    </source>
</evidence>
<keyword evidence="9" id="KW-0511">Multifunctional enzyme</keyword>
<evidence type="ECO:0000256" key="8">
    <source>
        <dbReference type="ARBA" id="ARBA00023239"/>
    </source>
</evidence>
<feature type="domain" description="3-hydroxyacyl-CoA dehydrogenase C-terminal" evidence="11">
    <location>
        <begin position="502"/>
        <end position="601"/>
    </location>
</feature>
<evidence type="ECO:0000256" key="9">
    <source>
        <dbReference type="ARBA" id="ARBA00023268"/>
    </source>
</evidence>
<evidence type="ECO:0000256" key="5">
    <source>
        <dbReference type="ARBA" id="ARBA00023002"/>
    </source>
</evidence>
<dbReference type="EC" id="1.1.1.35" evidence="13"/>
<dbReference type="GO" id="GO:0004300">
    <property type="term" value="F:enoyl-CoA hydratase activity"/>
    <property type="evidence" value="ECO:0007669"/>
    <property type="project" value="UniProtKB-EC"/>
</dbReference>
<dbReference type="GO" id="GO:0016509">
    <property type="term" value="F:long-chain (3S)-3-hydroxyacyl-CoA dehydrogenase (NAD+) activity"/>
    <property type="evidence" value="ECO:0007669"/>
    <property type="project" value="TreeGrafter"/>
</dbReference>
<dbReference type="SUPFAM" id="SSF52096">
    <property type="entry name" value="ClpP/crotonase"/>
    <property type="match status" value="1"/>
</dbReference>
<dbReference type="Proteomes" id="UP000563601">
    <property type="component" value="Unassembled WGS sequence"/>
</dbReference>
<dbReference type="InterPro" id="IPR006176">
    <property type="entry name" value="3-OHacyl-CoA_DH_NAD-bd"/>
</dbReference>
<dbReference type="SUPFAM" id="SSF48179">
    <property type="entry name" value="6-phosphogluconate dehydrogenase C-terminal domain-like"/>
    <property type="match status" value="2"/>
</dbReference>
<dbReference type="EC" id="5.1.2.3" evidence="13"/>
<dbReference type="Proteomes" id="UP000464675">
    <property type="component" value="Chromosome"/>
</dbReference>
<evidence type="ECO:0000256" key="1">
    <source>
        <dbReference type="ARBA" id="ARBA00005005"/>
    </source>
</evidence>
<dbReference type="PANTHER" id="PTHR43612:SF3">
    <property type="entry name" value="TRIFUNCTIONAL ENZYME SUBUNIT ALPHA, MITOCHONDRIAL"/>
    <property type="match status" value="1"/>
</dbReference>
<dbReference type="Gene3D" id="3.40.50.720">
    <property type="entry name" value="NAD(P)-binding Rossmann-like Domain"/>
    <property type="match status" value="1"/>
</dbReference>
<accession>A0A6P1TF30</accession>
<evidence type="ECO:0000259" key="12">
    <source>
        <dbReference type="Pfam" id="PF02737"/>
    </source>
</evidence>
<keyword evidence="7" id="KW-0443">Lipid metabolism</keyword>
<evidence type="ECO:0000259" key="11">
    <source>
        <dbReference type="Pfam" id="PF00725"/>
    </source>
</evidence>
<keyword evidence="3" id="KW-0276">Fatty acid metabolism</keyword>
<dbReference type="OrthoDB" id="5389341at2"/>
<dbReference type="RefSeq" id="WP_161858694.1">
    <property type="nucleotide sequence ID" value="NZ_CP047491.1"/>
</dbReference>
<dbReference type="InterPro" id="IPR001753">
    <property type="entry name" value="Enoyl-CoA_hydra/iso"/>
</dbReference>
<evidence type="ECO:0000313" key="15">
    <source>
        <dbReference type="Proteomes" id="UP000464675"/>
    </source>
</evidence>
<evidence type="ECO:0000256" key="2">
    <source>
        <dbReference type="ARBA" id="ARBA00007005"/>
    </source>
</evidence>
<dbReference type="InterPro" id="IPR029045">
    <property type="entry name" value="ClpP/crotonase-like_dom_sf"/>
</dbReference>
<evidence type="ECO:0000256" key="4">
    <source>
        <dbReference type="ARBA" id="ARBA00022963"/>
    </source>
</evidence>
<keyword evidence="15" id="KW-1185">Reference proteome</keyword>
<protein>
    <submittedName>
        <fullName evidence="13 14">3-hydroxyacyl-CoA dehydrogenase</fullName>
        <ecNumber evidence="13">1.1.1.35</ecNumber>
        <ecNumber evidence="13">4.2.1.17</ecNumber>
        <ecNumber evidence="13">5.1.2.3</ecNumber>
    </submittedName>
</protein>
<reference evidence="13 16" key="2">
    <citation type="submission" date="2020-08" db="EMBL/GenBank/DDBJ databases">
        <title>Genomic Encyclopedia of Type Strains, Phase IV (KMG-IV): sequencing the most valuable type-strain genomes for metagenomic binning, comparative biology and taxonomic classification.</title>
        <authorList>
            <person name="Goeker M."/>
        </authorList>
    </citation>
    <scope>NUCLEOTIDE SEQUENCE [LARGE SCALE GENOMIC DNA]</scope>
    <source>
        <strain evidence="13 16">DSM 11525</strain>
    </source>
</reference>
<name>A0A6P1TF30_9GAMM</name>
<dbReference type="InterPro" id="IPR006108">
    <property type="entry name" value="3HC_DH_C"/>
</dbReference>
<dbReference type="SUPFAM" id="SSF51735">
    <property type="entry name" value="NAD(P)-binding Rossmann-fold domains"/>
    <property type="match status" value="1"/>
</dbReference>
<evidence type="ECO:0000313" key="14">
    <source>
        <dbReference type="EMBL" id="QHQ39372.1"/>
    </source>
</evidence>
<dbReference type="GO" id="GO:0070403">
    <property type="term" value="F:NAD+ binding"/>
    <property type="evidence" value="ECO:0007669"/>
    <property type="project" value="InterPro"/>
</dbReference>
<comment type="catalytic activity">
    <reaction evidence="10">
        <text>a (3S)-3-hydroxyacyl-CoA + NAD(+) = a 3-oxoacyl-CoA + NADH + H(+)</text>
        <dbReference type="Rhea" id="RHEA:22432"/>
        <dbReference type="ChEBI" id="CHEBI:15378"/>
        <dbReference type="ChEBI" id="CHEBI:57318"/>
        <dbReference type="ChEBI" id="CHEBI:57540"/>
        <dbReference type="ChEBI" id="CHEBI:57945"/>
        <dbReference type="ChEBI" id="CHEBI:90726"/>
        <dbReference type="EC" id="1.1.1.35"/>
    </reaction>
</comment>
<dbReference type="EMBL" id="JACHHR010000001">
    <property type="protein sequence ID" value="MBB5210109.1"/>
    <property type="molecule type" value="Genomic_DNA"/>
</dbReference>
<keyword evidence="4" id="KW-0442">Lipid degradation</keyword>
<keyword evidence="13" id="KW-0413">Isomerase</keyword>
<dbReference type="PANTHER" id="PTHR43612">
    <property type="entry name" value="TRIFUNCTIONAL ENZYME SUBUNIT ALPHA"/>
    <property type="match status" value="1"/>
</dbReference>
<dbReference type="Gene3D" id="3.90.226.10">
    <property type="entry name" value="2-enoyl-CoA Hydratase, Chain A, domain 1"/>
    <property type="match status" value="1"/>
</dbReference>
<dbReference type="Pfam" id="PF00725">
    <property type="entry name" value="3HCDH"/>
    <property type="match status" value="1"/>
</dbReference>
<comment type="pathway">
    <text evidence="1">Lipid metabolism; fatty acid beta-oxidation.</text>
</comment>
<dbReference type="EMBL" id="CP047491">
    <property type="protein sequence ID" value="QHQ39372.1"/>
    <property type="molecule type" value="Genomic_DNA"/>
</dbReference>
<evidence type="ECO:0000256" key="7">
    <source>
        <dbReference type="ARBA" id="ARBA00023098"/>
    </source>
</evidence>
<sequence length="723" mass="77750">MSESIHGFIYHKDADGIVTITMDMDGPVNAMNAQYRQAMAEVLRKLTAERELTGVVLASAKKTFFAGGDLQELCAVPRGGEEAQFHTIEDDIKAPLRQLEKLPVPVVAAINGAALGGGLEICLACNHRIAQDHPGLVIGFPEVTLGLLPGAGGVVRTIHMLGLEKALPILMEGKRMKAAQALEAGMVDALVPSAEELVPAAKGWIKENPQAAVQPWDQRGHRIPGGDVWSPAITALLAVAPATNFQRTRGLLPAPERILAVAGDVMAVDFDTALRIESRGLAYLVTTPEAKNLISSQFFQLNRVKSGASRPRDIEPTAVTRVGILGAGMMGQGIAYASARAGIKVVLTDTSIAAAEKGRTYSARLMDKEIERGRATAAEKDAVLSRIRATNDYAVLNGCDLIVEAVFEDVALKAQVTRDTQKFLAAGGVFATNTSTLPITRLAEACDSPENYIGIHFFSPVEKMPLIEIICGEQTSDTTLAKAFDYARQIGKLPIVVNDSLGFFTSRVFGTYIDEGARLLVEGLDPVVIDAMGKQVGMPVGPLTVQDEVSQKLTCEVAETHRAMGVFGSLGDNSCNSAVAETLIKDHGRGGRHHGGGYYEYAEDGSKHIWPGLYTLYHNPEVQLPHQDIKDRLLFRQVVESLKCLQEGVLRSVADGNIGSLYGIGAPSWTGGFLQMVNTYEFGGETGLQAFIMRCEQLAETYGDRFSVPDVVYETLNAGKTFE</sequence>
<keyword evidence="8 13" id="KW-0456">Lyase</keyword>
<comment type="similarity">
    <text evidence="2">In the central section; belongs to the 3-hydroxyacyl-CoA dehydrogenase family.</text>
</comment>
<keyword evidence="5 13" id="KW-0560">Oxidoreductase</keyword>
<evidence type="ECO:0000313" key="13">
    <source>
        <dbReference type="EMBL" id="MBB5210109.1"/>
    </source>
</evidence>
<dbReference type="GO" id="GO:0006635">
    <property type="term" value="P:fatty acid beta-oxidation"/>
    <property type="evidence" value="ECO:0007669"/>
    <property type="project" value="UniProtKB-UniPathway"/>
</dbReference>
<dbReference type="Gene3D" id="1.10.1040.50">
    <property type="match status" value="1"/>
</dbReference>